<dbReference type="EMBL" id="ML995476">
    <property type="protein sequence ID" value="KAF2146403.1"/>
    <property type="molecule type" value="Genomic_DNA"/>
</dbReference>
<accession>A0A6A6BSJ4</accession>
<protein>
    <submittedName>
        <fullName evidence="1">Uncharacterized protein</fullName>
    </submittedName>
</protein>
<dbReference type="AlphaFoldDB" id="A0A6A6BSJ4"/>
<dbReference type="OrthoDB" id="538223at2759"/>
<evidence type="ECO:0000313" key="2">
    <source>
        <dbReference type="Proteomes" id="UP000799438"/>
    </source>
</evidence>
<evidence type="ECO:0000313" key="1">
    <source>
        <dbReference type="EMBL" id="KAF2146403.1"/>
    </source>
</evidence>
<proteinExistence type="predicted"/>
<dbReference type="GeneID" id="54300386"/>
<dbReference type="RefSeq" id="XP_033402112.1">
    <property type="nucleotide sequence ID" value="XM_033542889.1"/>
</dbReference>
<dbReference type="Proteomes" id="UP000799438">
    <property type="component" value="Unassembled WGS sequence"/>
</dbReference>
<sequence length="314" mass="35723">MTGLPRKAPNTERHLATLDGDYKFAVYATAELDGHRLSAFEQELNSAEFAEDTCKLALKPDFANKPFKDVYEYHIRLRDEDTTFHPLFFIVATHSDYDVKGVLVVYLNAPDDNKVDITRCHVKEAASWGMDLDIGNMDWEDLKEAEEQEWGTNSDGPIPLKTIQHSNPETPSPASPSWQYGIWSLVEKAIYLPPSIEADHYEKPLPHRRVQMARNFATVPDGWSEIVRLHPWLCKNYAHMHRQVGILADKPDFEADDVVLLRFDWDGDVDAHDDVAITGLGLRCEKVKRVPASRAVEELDAYCREHGLPLPYPG</sequence>
<name>A0A6A6BSJ4_9PEZI</name>
<reference evidence="1" key="1">
    <citation type="journal article" date="2020" name="Stud. Mycol.">
        <title>101 Dothideomycetes genomes: a test case for predicting lifestyles and emergence of pathogens.</title>
        <authorList>
            <person name="Haridas S."/>
            <person name="Albert R."/>
            <person name="Binder M."/>
            <person name="Bloem J."/>
            <person name="Labutti K."/>
            <person name="Salamov A."/>
            <person name="Andreopoulos B."/>
            <person name="Baker S."/>
            <person name="Barry K."/>
            <person name="Bills G."/>
            <person name="Bluhm B."/>
            <person name="Cannon C."/>
            <person name="Castanera R."/>
            <person name="Culley D."/>
            <person name="Daum C."/>
            <person name="Ezra D."/>
            <person name="Gonzalez J."/>
            <person name="Henrissat B."/>
            <person name="Kuo A."/>
            <person name="Liang C."/>
            <person name="Lipzen A."/>
            <person name="Lutzoni F."/>
            <person name="Magnuson J."/>
            <person name="Mondo S."/>
            <person name="Nolan M."/>
            <person name="Ohm R."/>
            <person name="Pangilinan J."/>
            <person name="Park H.-J."/>
            <person name="Ramirez L."/>
            <person name="Alfaro M."/>
            <person name="Sun H."/>
            <person name="Tritt A."/>
            <person name="Yoshinaga Y."/>
            <person name="Zwiers L.-H."/>
            <person name="Turgeon B."/>
            <person name="Goodwin S."/>
            <person name="Spatafora J."/>
            <person name="Crous P."/>
            <person name="Grigoriev I."/>
        </authorList>
    </citation>
    <scope>NUCLEOTIDE SEQUENCE</scope>
    <source>
        <strain evidence="1">CBS 121167</strain>
    </source>
</reference>
<organism evidence="1 2">
    <name type="scientific">Aplosporella prunicola CBS 121167</name>
    <dbReference type="NCBI Taxonomy" id="1176127"/>
    <lineage>
        <taxon>Eukaryota</taxon>
        <taxon>Fungi</taxon>
        <taxon>Dikarya</taxon>
        <taxon>Ascomycota</taxon>
        <taxon>Pezizomycotina</taxon>
        <taxon>Dothideomycetes</taxon>
        <taxon>Dothideomycetes incertae sedis</taxon>
        <taxon>Botryosphaeriales</taxon>
        <taxon>Aplosporellaceae</taxon>
        <taxon>Aplosporella</taxon>
    </lineage>
</organism>
<keyword evidence="2" id="KW-1185">Reference proteome</keyword>
<gene>
    <name evidence="1" type="ORF">K452DRAFT_305336</name>
</gene>